<evidence type="ECO:0000256" key="3">
    <source>
        <dbReference type="ARBA" id="ARBA00022884"/>
    </source>
</evidence>
<dbReference type="Pfam" id="PF03948">
    <property type="entry name" value="Ribosomal_L9_C"/>
    <property type="match status" value="1"/>
</dbReference>
<evidence type="ECO:0000313" key="11">
    <source>
        <dbReference type="Proteomes" id="UP001298681"/>
    </source>
</evidence>
<sequence length="149" mass="16306">MKVVLLQDIKGTGKKGELVSVSDGYARNFLFPRKLAKEANAQAMNELKNAEAAKAHKIEVEKANAKDAAEKLEGKSIKLYAKGGQGGRLFGSVTAKEIAEEIKKVYHIDIDKRKIEIDGDIKAFGTYECQIKLYTGISAKIYAVVSEAE</sequence>
<accession>A0ABS9MJP5</accession>
<dbReference type="HAMAP" id="MF_00503">
    <property type="entry name" value="Ribosomal_bL9"/>
    <property type="match status" value="1"/>
</dbReference>
<keyword evidence="8" id="KW-0175">Coiled coil</keyword>
<dbReference type="GO" id="GO:0005840">
    <property type="term" value="C:ribosome"/>
    <property type="evidence" value="ECO:0007669"/>
    <property type="project" value="UniProtKB-KW"/>
</dbReference>
<dbReference type="InterPro" id="IPR020069">
    <property type="entry name" value="Ribosomal_bL9_C"/>
</dbReference>
<dbReference type="InterPro" id="IPR036791">
    <property type="entry name" value="Ribosomal_bL9_C_sf"/>
</dbReference>
<dbReference type="InterPro" id="IPR036935">
    <property type="entry name" value="Ribosomal_bL9_N_sf"/>
</dbReference>
<keyword evidence="3 7" id="KW-0694">RNA-binding</keyword>
<protein>
    <recommendedName>
        <fullName evidence="6 7">Large ribosomal subunit protein bL9</fullName>
    </recommendedName>
</protein>
<evidence type="ECO:0000256" key="4">
    <source>
        <dbReference type="ARBA" id="ARBA00022980"/>
    </source>
</evidence>
<keyword evidence="2 7" id="KW-0699">rRNA-binding</keyword>
<dbReference type="InterPro" id="IPR000244">
    <property type="entry name" value="Ribosomal_bL9"/>
</dbReference>
<organism evidence="10 11">
    <name type="scientific">Anaeromassilibacillus senegalensis</name>
    <dbReference type="NCBI Taxonomy" id="1673717"/>
    <lineage>
        <taxon>Bacteria</taxon>
        <taxon>Bacillati</taxon>
        <taxon>Bacillota</taxon>
        <taxon>Clostridia</taxon>
        <taxon>Eubacteriales</taxon>
        <taxon>Acutalibacteraceae</taxon>
        <taxon>Anaeromassilibacillus</taxon>
    </lineage>
</organism>
<dbReference type="PROSITE" id="PS00651">
    <property type="entry name" value="RIBOSOMAL_L9"/>
    <property type="match status" value="1"/>
</dbReference>
<dbReference type="Gene3D" id="3.10.430.100">
    <property type="entry name" value="Ribosomal protein L9, C-terminal domain"/>
    <property type="match status" value="1"/>
</dbReference>
<dbReference type="RefSeq" id="WP_087230019.1">
    <property type="nucleotide sequence ID" value="NZ_JAKNHQ010000008.1"/>
</dbReference>
<comment type="function">
    <text evidence="7">Binds to the 23S rRNA.</text>
</comment>
<evidence type="ECO:0000259" key="9">
    <source>
        <dbReference type="PROSITE" id="PS00651"/>
    </source>
</evidence>
<dbReference type="PANTHER" id="PTHR21368">
    <property type="entry name" value="50S RIBOSOMAL PROTEIN L9"/>
    <property type="match status" value="1"/>
</dbReference>
<comment type="caution">
    <text evidence="10">The sequence shown here is derived from an EMBL/GenBank/DDBJ whole genome shotgun (WGS) entry which is preliminary data.</text>
</comment>
<dbReference type="InterPro" id="IPR020594">
    <property type="entry name" value="Ribosomal_bL9_bac/chp"/>
</dbReference>
<dbReference type="EMBL" id="JAKNHQ010000008">
    <property type="protein sequence ID" value="MCG4610806.1"/>
    <property type="molecule type" value="Genomic_DNA"/>
</dbReference>
<dbReference type="InterPro" id="IPR020070">
    <property type="entry name" value="Ribosomal_bL9_N"/>
</dbReference>
<dbReference type="Gene3D" id="3.40.5.10">
    <property type="entry name" value="Ribosomal protein L9, N-terminal domain"/>
    <property type="match status" value="1"/>
</dbReference>
<dbReference type="Proteomes" id="UP001298681">
    <property type="component" value="Unassembled WGS sequence"/>
</dbReference>
<evidence type="ECO:0000256" key="6">
    <source>
        <dbReference type="ARBA" id="ARBA00035292"/>
    </source>
</evidence>
<evidence type="ECO:0000256" key="7">
    <source>
        <dbReference type="HAMAP-Rule" id="MF_00503"/>
    </source>
</evidence>
<feature type="coiled-coil region" evidence="8">
    <location>
        <begin position="33"/>
        <end position="75"/>
    </location>
</feature>
<dbReference type="SUPFAM" id="SSF55653">
    <property type="entry name" value="Ribosomal protein L9 C-domain"/>
    <property type="match status" value="1"/>
</dbReference>
<evidence type="ECO:0000256" key="2">
    <source>
        <dbReference type="ARBA" id="ARBA00022730"/>
    </source>
</evidence>
<keyword evidence="11" id="KW-1185">Reference proteome</keyword>
<dbReference type="SUPFAM" id="SSF55658">
    <property type="entry name" value="L9 N-domain-like"/>
    <property type="match status" value="1"/>
</dbReference>
<dbReference type="InterPro" id="IPR009027">
    <property type="entry name" value="Ribosomal_bL9/RNase_H1_N"/>
</dbReference>
<dbReference type="Pfam" id="PF01281">
    <property type="entry name" value="Ribosomal_L9_N"/>
    <property type="match status" value="1"/>
</dbReference>
<feature type="domain" description="Ribosomal protein L9" evidence="9">
    <location>
        <begin position="13"/>
        <end position="40"/>
    </location>
</feature>
<comment type="similarity">
    <text evidence="1 7">Belongs to the bacterial ribosomal protein bL9 family.</text>
</comment>
<evidence type="ECO:0000313" key="10">
    <source>
        <dbReference type="EMBL" id="MCG4610806.1"/>
    </source>
</evidence>
<keyword evidence="4 7" id="KW-0689">Ribosomal protein</keyword>
<evidence type="ECO:0000256" key="5">
    <source>
        <dbReference type="ARBA" id="ARBA00023274"/>
    </source>
</evidence>
<dbReference type="NCBIfam" id="TIGR00158">
    <property type="entry name" value="L9"/>
    <property type="match status" value="1"/>
</dbReference>
<gene>
    <name evidence="7 10" type="primary">rplI</name>
    <name evidence="10" type="ORF">L0P57_07645</name>
</gene>
<reference evidence="10 11" key="1">
    <citation type="submission" date="2022-01" db="EMBL/GenBank/DDBJ databases">
        <title>Collection of gut derived symbiotic bacterial strains cultured from healthy donors.</title>
        <authorList>
            <person name="Lin H."/>
            <person name="Kohout C."/>
            <person name="Waligurski E."/>
            <person name="Pamer E.G."/>
        </authorList>
    </citation>
    <scope>NUCLEOTIDE SEQUENCE [LARGE SCALE GENOMIC DNA]</scope>
    <source>
        <strain evidence="10 11">DFI.7.58</strain>
    </source>
</reference>
<keyword evidence="5 7" id="KW-0687">Ribonucleoprotein</keyword>
<name>A0ABS9MJP5_9FIRM</name>
<evidence type="ECO:0000256" key="8">
    <source>
        <dbReference type="SAM" id="Coils"/>
    </source>
</evidence>
<proteinExistence type="inferred from homology"/>
<evidence type="ECO:0000256" key="1">
    <source>
        <dbReference type="ARBA" id="ARBA00010605"/>
    </source>
</evidence>